<gene>
    <name evidence="1" type="ordered locus">gll0064</name>
</gene>
<dbReference type="Pfam" id="PF11352">
    <property type="entry name" value="DUF3155"/>
    <property type="match status" value="1"/>
</dbReference>
<dbReference type="EMBL" id="BA000045">
    <property type="protein sequence ID" value="BAC88005.1"/>
    <property type="molecule type" value="Genomic_DNA"/>
</dbReference>
<sequence>MWSGRSLSDCKVRFVCRASTAILIPAFLPDLSTHSGDQSLARRKRVNPRRLEGKRILDLVPRFGLECCEEKSVTAARRFIEANRIQPPAIVVVHRSERIQERYFWGFKGLFSAQYVEENHFTFPSLALLRAQLSGEAQGDSVA</sequence>
<dbReference type="eggNOG" id="ENOG50319U8">
    <property type="taxonomic scope" value="Bacteria"/>
</dbReference>
<dbReference type="HOGENOM" id="CLU_1803438_0_0_3"/>
<dbReference type="PhylomeDB" id="Q7NPJ1"/>
<organism evidence="1 2">
    <name type="scientific">Gloeobacter violaceus (strain ATCC 29082 / PCC 7421)</name>
    <dbReference type="NCBI Taxonomy" id="251221"/>
    <lineage>
        <taxon>Bacteria</taxon>
        <taxon>Bacillati</taxon>
        <taxon>Cyanobacteriota</taxon>
        <taxon>Cyanophyceae</taxon>
        <taxon>Gloeobacterales</taxon>
        <taxon>Gloeobacteraceae</taxon>
        <taxon>Gloeobacter</taxon>
    </lineage>
</organism>
<proteinExistence type="predicted"/>
<evidence type="ECO:0000313" key="2">
    <source>
        <dbReference type="Proteomes" id="UP000000557"/>
    </source>
</evidence>
<dbReference type="InParanoid" id="Q7NPJ1"/>
<evidence type="ECO:0000313" key="1">
    <source>
        <dbReference type="EMBL" id="BAC88005.1"/>
    </source>
</evidence>
<protein>
    <submittedName>
        <fullName evidence="1">Gll0064 protein</fullName>
    </submittedName>
</protein>
<dbReference type="PATRIC" id="fig|251221.4.peg.67"/>
<reference evidence="1 2" key="1">
    <citation type="journal article" date="2003" name="DNA Res.">
        <title>Complete genome structure of Gloeobacter violaceus PCC 7421, a cyanobacterium that lacks thylakoids.</title>
        <authorList>
            <person name="Nakamura Y."/>
            <person name="Kaneko T."/>
            <person name="Sato S."/>
            <person name="Mimuro M."/>
            <person name="Miyashita H."/>
            <person name="Tsuchiya T."/>
            <person name="Sasamoto S."/>
            <person name="Watanabe A."/>
            <person name="Kawashima K."/>
            <person name="Kishida Y."/>
            <person name="Kiyokawa C."/>
            <person name="Kohara M."/>
            <person name="Matsumoto M."/>
            <person name="Matsuno A."/>
            <person name="Nakazaki N."/>
            <person name="Shimpo S."/>
            <person name="Takeuchi C."/>
            <person name="Yamada M."/>
            <person name="Tabata S."/>
        </authorList>
    </citation>
    <scope>NUCLEOTIDE SEQUENCE [LARGE SCALE GENOMIC DNA]</scope>
    <source>
        <strain evidence="2">ATCC 29082 / PCC 7421</strain>
    </source>
</reference>
<dbReference type="Proteomes" id="UP000000557">
    <property type="component" value="Chromosome"/>
</dbReference>
<dbReference type="KEGG" id="gvi:gll0064"/>
<dbReference type="AlphaFoldDB" id="Q7NPJ1"/>
<dbReference type="EnsemblBacteria" id="BAC88005">
    <property type="protein sequence ID" value="BAC88005"/>
    <property type="gene ID" value="BAC88005"/>
</dbReference>
<dbReference type="OrthoDB" id="582691at2"/>
<accession>Q7NPJ1</accession>
<dbReference type="InterPro" id="IPR021498">
    <property type="entry name" value="DUF3155"/>
</dbReference>
<keyword evidence="2" id="KW-1185">Reference proteome</keyword>
<name>Q7NPJ1_GLOVI</name>
<reference evidence="1 2" key="2">
    <citation type="journal article" date="2003" name="DNA Res.">
        <title>Complete genome structure of Gloeobacter violaceus PCC 7421, a cyanobacterium that lacks thylakoids (supplement).</title>
        <authorList>
            <person name="Nakamura Y."/>
            <person name="Kaneko T."/>
            <person name="Sato S."/>
            <person name="Mimuro M."/>
            <person name="Miyashita H."/>
            <person name="Tsuchiya T."/>
            <person name="Sasamoto S."/>
            <person name="Watanabe A."/>
            <person name="Kawashima K."/>
            <person name="Kishida Y."/>
            <person name="Kiyokawa C."/>
            <person name="Kohara M."/>
            <person name="Matsumoto M."/>
            <person name="Matsuno A."/>
            <person name="Nakazaki N."/>
            <person name="Shimpo S."/>
            <person name="Takeuchi C."/>
            <person name="Yamada M."/>
            <person name="Tabata S."/>
        </authorList>
    </citation>
    <scope>NUCLEOTIDE SEQUENCE [LARGE SCALE GENOMIC DNA]</scope>
    <source>
        <strain evidence="2">ATCC 29082 / PCC 7421</strain>
    </source>
</reference>
<dbReference type="STRING" id="251221.gene:10757533"/>